<evidence type="ECO:0000313" key="3">
    <source>
        <dbReference type="EMBL" id="GBG25808.1"/>
    </source>
</evidence>
<evidence type="ECO:0000256" key="2">
    <source>
        <dbReference type="ARBA" id="ARBA00022803"/>
    </source>
</evidence>
<gene>
    <name evidence="3" type="ORF">FCC1311_020272</name>
</gene>
<name>A0A2R5G7N4_9STRA</name>
<dbReference type="SUPFAM" id="SSF48452">
    <property type="entry name" value="TPR-like"/>
    <property type="match status" value="1"/>
</dbReference>
<keyword evidence="4" id="KW-1185">Reference proteome</keyword>
<evidence type="ECO:0000256" key="1">
    <source>
        <dbReference type="ARBA" id="ARBA00022737"/>
    </source>
</evidence>
<reference evidence="3 4" key="1">
    <citation type="submission" date="2017-12" db="EMBL/GenBank/DDBJ databases">
        <title>Sequencing, de novo assembly and annotation of complete genome of a new Thraustochytrid species, strain FCC1311.</title>
        <authorList>
            <person name="Sedici K."/>
            <person name="Godart F."/>
            <person name="Aiese Cigliano R."/>
            <person name="Sanseverino W."/>
            <person name="Barakat M."/>
            <person name="Ortet P."/>
            <person name="Marechal E."/>
            <person name="Cagnac O."/>
            <person name="Amato A."/>
        </authorList>
    </citation>
    <scope>NUCLEOTIDE SEQUENCE [LARGE SCALE GENOMIC DNA]</scope>
</reference>
<dbReference type="Proteomes" id="UP000241890">
    <property type="component" value="Unassembled WGS sequence"/>
</dbReference>
<protein>
    <submittedName>
        <fullName evidence="3">Nephrocystin-3</fullName>
    </submittedName>
</protein>
<dbReference type="InParanoid" id="A0A2R5G7N4"/>
<keyword evidence="2" id="KW-0802">TPR repeat</keyword>
<dbReference type="SMART" id="SM00028">
    <property type="entry name" value="TPR"/>
    <property type="match status" value="4"/>
</dbReference>
<dbReference type="Pfam" id="PF13424">
    <property type="entry name" value="TPR_12"/>
    <property type="match status" value="2"/>
</dbReference>
<dbReference type="InterPro" id="IPR011990">
    <property type="entry name" value="TPR-like_helical_dom_sf"/>
</dbReference>
<dbReference type="InterPro" id="IPR019734">
    <property type="entry name" value="TPR_rpt"/>
</dbReference>
<dbReference type="AlphaFoldDB" id="A0A2R5G7N4"/>
<proteinExistence type="predicted"/>
<comment type="caution">
    <text evidence="3">The sequence shown here is derived from an EMBL/GenBank/DDBJ whole genome shotgun (WGS) entry which is preliminary data.</text>
</comment>
<dbReference type="EMBL" id="BEYU01000015">
    <property type="protein sequence ID" value="GBG25808.1"/>
    <property type="molecule type" value="Genomic_DNA"/>
</dbReference>
<accession>A0A2R5G7N4</accession>
<evidence type="ECO:0000313" key="4">
    <source>
        <dbReference type="Proteomes" id="UP000241890"/>
    </source>
</evidence>
<dbReference type="Gene3D" id="1.25.40.10">
    <property type="entry name" value="Tetratricopeptide repeat domain"/>
    <property type="match status" value="2"/>
</dbReference>
<dbReference type="PANTHER" id="PTHR45641:SF19">
    <property type="entry name" value="NEPHROCYSTIN-3"/>
    <property type="match status" value="1"/>
</dbReference>
<dbReference type="PANTHER" id="PTHR45641">
    <property type="entry name" value="TETRATRICOPEPTIDE REPEAT PROTEIN (AFU_ORTHOLOGUE AFUA_6G03870)"/>
    <property type="match status" value="1"/>
</dbReference>
<sequence length="610" mass="67999">MAQALEQERIARNVRLAIATRDAKGIREGDTISWTGYLFNGKITGVNLRTKKSVTMRQEHLRMKRRREWTMRDVRDYVIPEAINACFMPRPRFFVHTLRAGLQTGPERGGAFVIHARDANFRDLINAALQFFASTGEPLDAQYLWFDEFGTTGKDLTVNLDYLHLIRGAMNSFTYRLVFIESWEEMGLLRRLWCLWEAASAHLASSYARSRIRSNELRVLPMSTLAADRELINLLRKGRANLLVDRLTARQWLEVASCRADAAPAFRADISKRFGDSSFSRACSDMVRQWILHGTRRILMAEKVYTGGISDGYVSLLNRVASLHGYCDSFDQGRSLFQEALEVVDVLHGPASLALARTQRNFAALEDSAGKIEEAQSLLKDALQSTRQTAETVDDGTGDAAMRLEAFILFDLGDAYERDGAHAFALEALEEALALWQKDFDPMHEACAPILCALATVYTSTGDYDSAMDCLATALDIYKPVASRNLTGVISALDALARLQLQQGDLEGALQNRRAALGLLQRSRGRNAEVALSIAKRELAALLLRQSPLHPKEREEAEILLDQAFAVFCTAFGPDHLETRRCYRLKMLLARSTAGGPTMSVPAGLELVAA</sequence>
<organism evidence="3 4">
    <name type="scientific">Hondaea fermentalgiana</name>
    <dbReference type="NCBI Taxonomy" id="2315210"/>
    <lineage>
        <taxon>Eukaryota</taxon>
        <taxon>Sar</taxon>
        <taxon>Stramenopiles</taxon>
        <taxon>Bigyra</taxon>
        <taxon>Labyrinthulomycetes</taxon>
        <taxon>Thraustochytrida</taxon>
        <taxon>Thraustochytriidae</taxon>
        <taxon>Hondaea</taxon>
    </lineage>
</organism>
<keyword evidence="1" id="KW-0677">Repeat</keyword>